<dbReference type="GO" id="GO:0003677">
    <property type="term" value="F:DNA binding"/>
    <property type="evidence" value="ECO:0007669"/>
    <property type="project" value="InterPro"/>
</dbReference>
<feature type="compositionally biased region" description="Basic and acidic residues" evidence="1">
    <location>
        <begin position="31"/>
        <end position="46"/>
    </location>
</feature>
<dbReference type="AlphaFoldDB" id="A0A1H9U105"/>
<reference evidence="3" key="1">
    <citation type="submission" date="2016-10" db="EMBL/GenBank/DDBJ databases">
        <authorList>
            <person name="Varghese N."/>
            <person name="Submissions S."/>
        </authorList>
    </citation>
    <scope>NUCLEOTIDE SEQUENCE [LARGE SCALE GENOMIC DNA]</scope>
    <source>
        <strain evidence="3">CGMCC 4.6825</strain>
    </source>
</reference>
<evidence type="ECO:0000313" key="2">
    <source>
        <dbReference type="EMBL" id="SES03126.1"/>
    </source>
</evidence>
<name>A0A1H9U105_9ACTN</name>
<dbReference type="Pfam" id="PF05443">
    <property type="entry name" value="ROS_MUCR"/>
    <property type="match status" value="1"/>
</dbReference>
<dbReference type="InterPro" id="IPR008807">
    <property type="entry name" value="ROS_MUCR"/>
</dbReference>
<gene>
    <name evidence="2" type="ORF">SAMN05421870_107204</name>
</gene>
<accession>A0A1H9U105</accession>
<dbReference type="Proteomes" id="UP000182841">
    <property type="component" value="Unassembled WGS sequence"/>
</dbReference>
<dbReference type="GO" id="GO:0008270">
    <property type="term" value="F:zinc ion binding"/>
    <property type="evidence" value="ECO:0007669"/>
    <property type="project" value="InterPro"/>
</dbReference>
<evidence type="ECO:0000313" key="3">
    <source>
        <dbReference type="Proteomes" id="UP000182841"/>
    </source>
</evidence>
<feature type="region of interest" description="Disordered" evidence="1">
    <location>
        <begin position="1"/>
        <end position="73"/>
    </location>
</feature>
<sequence length="223" mass="24555">MHLHRGEDMTPDDYRERHGLAAGHPLVSPELSDRWREQARARHARGELASIAQRQSPEERRAAGRSGNTRHVATAPRPEVRAIHRATIVKGRSQAHANKRAALEALARGLGHSGWESFIRDTAQLSLHEVGRRAGRDPRTIAYWRRKILGDGWVTAGARLQPRRAAAFARLDAEFAARGWGDLAAARRAVGRRGLKGVAAEVGSTPSTLLAWEEHRRPGQGSG</sequence>
<dbReference type="EMBL" id="FOGO01000007">
    <property type="protein sequence ID" value="SES03126.1"/>
    <property type="molecule type" value="Genomic_DNA"/>
</dbReference>
<proteinExistence type="predicted"/>
<protein>
    <submittedName>
        <fullName evidence="2">ROS/MUCR transcriptional regulator protein</fullName>
    </submittedName>
</protein>
<dbReference type="GO" id="GO:0006355">
    <property type="term" value="P:regulation of DNA-templated transcription"/>
    <property type="evidence" value="ECO:0007669"/>
    <property type="project" value="InterPro"/>
</dbReference>
<keyword evidence="3" id="KW-1185">Reference proteome</keyword>
<evidence type="ECO:0000256" key="1">
    <source>
        <dbReference type="SAM" id="MobiDB-lite"/>
    </source>
</evidence>
<organism evidence="2 3">
    <name type="scientific">Streptomyces qinglanensis</name>
    <dbReference type="NCBI Taxonomy" id="943816"/>
    <lineage>
        <taxon>Bacteria</taxon>
        <taxon>Bacillati</taxon>
        <taxon>Actinomycetota</taxon>
        <taxon>Actinomycetes</taxon>
        <taxon>Kitasatosporales</taxon>
        <taxon>Streptomycetaceae</taxon>
        <taxon>Streptomyces</taxon>
    </lineage>
</organism>
<dbReference type="OrthoDB" id="3527949at2"/>
<feature type="compositionally biased region" description="Basic and acidic residues" evidence="1">
    <location>
        <begin position="1"/>
        <end position="19"/>
    </location>
</feature>